<dbReference type="EMBL" id="FQYO01000003">
    <property type="protein sequence ID" value="SHI86679.1"/>
    <property type="molecule type" value="Genomic_DNA"/>
</dbReference>
<keyword evidence="4" id="KW-1185">Reference proteome</keyword>
<dbReference type="InterPro" id="IPR027275">
    <property type="entry name" value="PRC-brl_dom"/>
</dbReference>
<keyword evidence="1" id="KW-0732">Signal</keyword>
<dbReference type="RefSeq" id="WP_073329565.1">
    <property type="nucleotide sequence ID" value="NZ_FQYO01000003.1"/>
</dbReference>
<dbReference type="SUPFAM" id="SSF50346">
    <property type="entry name" value="PRC-barrel domain"/>
    <property type="match status" value="2"/>
</dbReference>
<gene>
    <name evidence="3" type="ORF">SAMN05444417_2074</name>
</gene>
<evidence type="ECO:0000259" key="2">
    <source>
        <dbReference type="Pfam" id="PF05239"/>
    </source>
</evidence>
<dbReference type="AlphaFoldDB" id="A0A1M6EMS3"/>
<evidence type="ECO:0000256" key="1">
    <source>
        <dbReference type="SAM" id="SignalP"/>
    </source>
</evidence>
<dbReference type="Gene3D" id="2.30.30.240">
    <property type="entry name" value="PRC-barrel domain"/>
    <property type="match status" value="2"/>
</dbReference>
<dbReference type="Pfam" id="PF05239">
    <property type="entry name" value="PRC"/>
    <property type="match status" value="2"/>
</dbReference>
<feature type="domain" description="PRC-barrel" evidence="2">
    <location>
        <begin position="340"/>
        <end position="399"/>
    </location>
</feature>
<name>A0A1M6EMS3_9RHOB</name>
<reference evidence="3 4" key="1">
    <citation type="submission" date="2016-11" db="EMBL/GenBank/DDBJ databases">
        <authorList>
            <person name="Jaros S."/>
            <person name="Januszkiewicz K."/>
            <person name="Wedrychowicz H."/>
        </authorList>
    </citation>
    <scope>NUCLEOTIDE SEQUENCE [LARGE SCALE GENOMIC DNA]</scope>
    <source>
        <strain evidence="3 4">DSM 100565</strain>
    </source>
</reference>
<feature type="signal peptide" evidence="1">
    <location>
        <begin position="1"/>
        <end position="20"/>
    </location>
</feature>
<dbReference type="STRING" id="1447782.SAMN05444417_2074"/>
<proteinExistence type="predicted"/>
<dbReference type="Proteomes" id="UP000184292">
    <property type="component" value="Unassembled WGS sequence"/>
</dbReference>
<organism evidence="3 4">
    <name type="scientific">Wenxinia saemankumensis</name>
    <dbReference type="NCBI Taxonomy" id="1447782"/>
    <lineage>
        <taxon>Bacteria</taxon>
        <taxon>Pseudomonadati</taxon>
        <taxon>Pseudomonadota</taxon>
        <taxon>Alphaproteobacteria</taxon>
        <taxon>Rhodobacterales</taxon>
        <taxon>Roseobacteraceae</taxon>
        <taxon>Wenxinia</taxon>
    </lineage>
</organism>
<protein>
    <submittedName>
        <fullName evidence="3">PRC-barrel domain-containing protein</fullName>
    </submittedName>
</protein>
<accession>A0A1M6EMS3</accession>
<evidence type="ECO:0000313" key="4">
    <source>
        <dbReference type="Proteomes" id="UP000184292"/>
    </source>
</evidence>
<feature type="domain" description="PRC-barrel" evidence="2">
    <location>
        <begin position="34"/>
        <end position="110"/>
    </location>
</feature>
<dbReference type="InterPro" id="IPR011033">
    <property type="entry name" value="PRC_barrel-like_sf"/>
</dbReference>
<evidence type="ECO:0000313" key="3">
    <source>
        <dbReference type="EMBL" id="SHI86679.1"/>
    </source>
</evidence>
<sequence>MRTLLASAATAALLATGAIAQDAASGSYDMAESDYFASDLLGSRIYGVEGDLTAESQMADLSEGWEDIGEINDIVMNEDGSIGAVIVGVGGFLGIGEKDVALGWDTVQTFTDEAGERFLAVSATQESLENAPAFEYNPLQNDISQEDGMATTEDGAMADPAMAEGDMATDEAMTDETMTDEATAEGDMATEEAMSDEEMAATEMAEGDMAEEEMTEGDAEMAEVEVVEGDAAEGDMAEEEMAAAETDMEEPAATDTAEADMAEGDMADGDMAEGDMAAADAEGELMLEEEATGTDMAEGDMAAEDPAMAETDMAADGTGMATDPAMAPEGFTMVPVAELTAEELDGAAVISSVDGGRVGDIGELILNDEGQITQAVVDVGGFLGIGEKPVALSFEDLSIMREDGSGRLQIEVSATQEQLEGMESYAD</sequence>
<feature type="chain" id="PRO_5009917155" evidence="1">
    <location>
        <begin position="21"/>
        <end position="427"/>
    </location>
</feature>
<dbReference type="PANTHER" id="PTHR36505">
    <property type="entry name" value="BLR1072 PROTEIN"/>
    <property type="match status" value="1"/>
</dbReference>
<dbReference type="PANTHER" id="PTHR36505:SF1">
    <property type="entry name" value="BLR1072 PROTEIN"/>
    <property type="match status" value="1"/>
</dbReference>